<evidence type="ECO:0000313" key="2">
    <source>
        <dbReference type="EMBL" id="TEY52006.1"/>
    </source>
</evidence>
<sequence length="260" mass="29770">MLFNLRSTNVKYSSIEDDDQSFAQRFLYSLSHALNFWREAIIISLVVICTILTTENVYTRPPINQFNSVRSYHLTSEKTRWRQFQWNTNVYSSADPQDEDYVNAAWDQIVPAFGIVAVDHGWATDHNLPSSMSLPSNHSKGVYIVDAYHQIHCLTIIRKTLIELASGRPLSKPVQHSKHCFDSLLQYIICGNSGDTLLYTLGNNETGSGQLRNCIDWNSRKHWVKSNSACYADGDHPIPLYDHFDHCENKDDGIHLYSNL</sequence>
<dbReference type="AlphaFoldDB" id="A0A4Y8CWZ6"/>
<dbReference type="OrthoDB" id="3687641at2759"/>
<gene>
    <name evidence="2" type="ORF">BOTCAL_0261g00060</name>
</gene>
<proteinExistence type="inferred from homology"/>
<dbReference type="PANTHER" id="PTHR33365">
    <property type="entry name" value="YALI0B05434P"/>
    <property type="match status" value="1"/>
</dbReference>
<protein>
    <submittedName>
        <fullName evidence="2">Uncharacterized protein</fullName>
    </submittedName>
</protein>
<name>A0A4Y8CWZ6_9HELO</name>
<dbReference type="EMBL" id="PHWZ01000260">
    <property type="protein sequence ID" value="TEY52006.1"/>
    <property type="molecule type" value="Genomic_DNA"/>
</dbReference>
<dbReference type="Proteomes" id="UP000297299">
    <property type="component" value="Unassembled WGS sequence"/>
</dbReference>
<dbReference type="InterPro" id="IPR021765">
    <property type="entry name" value="UstYa-like"/>
</dbReference>
<comment type="similarity">
    <text evidence="1">Belongs to the ustYa family.</text>
</comment>
<accession>A0A4Y8CWZ6</accession>
<dbReference type="Pfam" id="PF11807">
    <property type="entry name" value="UstYa"/>
    <property type="match status" value="1"/>
</dbReference>
<keyword evidence="3" id="KW-1185">Reference proteome</keyword>
<organism evidence="2 3">
    <name type="scientific">Botryotinia calthae</name>
    <dbReference type="NCBI Taxonomy" id="38488"/>
    <lineage>
        <taxon>Eukaryota</taxon>
        <taxon>Fungi</taxon>
        <taxon>Dikarya</taxon>
        <taxon>Ascomycota</taxon>
        <taxon>Pezizomycotina</taxon>
        <taxon>Leotiomycetes</taxon>
        <taxon>Helotiales</taxon>
        <taxon>Sclerotiniaceae</taxon>
        <taxon>Botryotinia</taxon>
    </lineage>
</organism>
<dbReference type="PANTHER" id="PTHR33365:SF6">
    <property type="entry name" value="OXIDASE USTYA"/>
    <property type="match status" value="1"/>
</dbReference>
<dbReference type="STRING" id="38488.A0A4Y8CWZ6"/>
<reference evidence="2 3" key="1">
    <citation type="submission" date="2017-11" db="EMBL/GenBank/DDBJ databases">
        <title>Comparative genomics of Botrytis spp.</title>
        <authorList>
            <person name="Valero-Jimenez C.A."/>
            <person name="Tapia P."/>
            <person name="Veloso J."/>
            <person name="Silva-Moreno E."/>
            <person name="Staats M."/>
            <person name="Valdes J.H."/>
            <person name="Van Kan J.A.L."/>
        </authorList>
    </citation>
    <scope>NUCLEOTIDE SEQUENCE [LARGE SCALE GENOMIC DNA]</scope>
    <source>
        <strain evidence="2 3">MUCL2830</strain>
    </source>
</reference>
<evidence type="ECO:0000256" key="1">
    <source>
        <dbReference type="ARBA" id="ARBA00035112"/>
    </source>
</evidence>
<evidence type="ECO:0000313" key="3">
    <source>
        <dbReference type="Proteomes" id="UP000297299"/>
    </source>
</evidence>
<dbReference type="GO" id="GO:0043386">
    <property type="term" value="P:mycotoxin biosynthetic process"/>
    <property type="evidence" value="ECO:0007669"/>
    <property type="project" value="InterPro"/>
</dbReference>
<comment type="caution">
    <text evidence="2">The sequence shown here is derived from an EMBL/GenBank/DDBJ whole genome shotgun (WGS) entry which is preliminary data.</text>
</comment>